<dbReference type="OrthoDB" id="5100247at2759"/>
<dbReference type="GeneID" id="83198218"/>
<organism evidence="2 3">
    <name type="scientific">Penicillium chermesinum</name>
    <dbReference type="NCBI Taxonomy" id="63820"/>
    <lineage>
        <taxon>Eukaryota</taxon>
        <taxon>Fungi</taxon>
        <taxon>Dikarya</taxon>
        <taxon>Ascomycota</taxon>
        <taxon>Pezizomycotina</taxon>
        <taxon>Eurotiomycetes</taxon>
        <taxon>Eurotiomycetidae</taxon>
        <taxon>Eurotiales</taxon>
        <taxon>Aspergillaceae</taxon>
        <taxon>Penicillium</taxon>
    </lineage>
</organism>
<reference evidence="2" key="1">
    <citation type="submission" date="2022-11" db="EMBL/GenBank/DDBJ databases">
        <authorList>
            <person name="Petersen C."/>
        </authorList>
    </citation>
    <scope>NUCLEOTIDE SEQUENCE</scope>
    <source>
        <strain evidence="2">IBT 19713</strain>
    </source>
</reference>
<dbReference type="Proteomes" id="UP001150941">
    <property type="component" value="Unassembled WGS sequence"/>
</dbReference>
<dbReference type="RefSeq" id="XP_058334056.1">
    <property type="nucleotide sequence ID" value="XM_058470915.1"/>
</dbReference>
<comment type="caution">
    <text evidence="2">The sequence shown here is derived from an EMBL/GenBank/DDBJ whole genome shotgun (WGS) entry which is preliminary data.</text>
</comment>
<gene>
    <name evidence="2" type="ORF">N7468_001618</name>
</gene>
<accession>A0A9W9PGZ3</accession>
<sequence>MRVPSYLLAALLLHLRAAIALELSTTDLVEQLFLDFTTDEYVAAIHEGRFGDAVWARYHIAGDVNPQTGIIENTNLTVLQSIEEDALGYRTSDPDLYADALHFYGNTSRADSHTDIIDLFTTIGQQSLDEAQKNLEKRVTYGIKCTVEYREQEEYLHVYVVLS</sequence>
<proteinExistence type="predicted"/>
<dbReference type="EMBL" id="JAPQKS010000002">
    <property type="protein sequence ID" value="KAJ5246635.1"/>
    <property type="molecule type" value="Genomic_DNA"/>
</dbReference>
<keyword evidence="3" id="KW-1185">Reference proteome</keyword>
<reference evidence="2" key="2">
    <citation type="journal article" date="2023" name="IMA Fungus">
        <title>Comparative genomic study of the Penicillium genus elucidates a diverse pangenome and 15 lateral gene transfer events.</title>
        <authorList>
            <person name="Petersen C."/>
            <person name="Sorensen T."/>
            <person name="Nielsen M.R."/>
            <person name="Sondergaard T.E."/>
            <person name="Sorensen J.L."/>
            <person name="Fitzpatrick D.A."/>
            <person name="Frisvad J.C."/>
            <person name="Nielsen K.L."/>
        </authorList>
    </citation>
    <scope>NUCLEOTIDE SEQUENCE</scope>
    <source>
        <strain evidence="2">IBT 19713</strain>
    </source>
</reference>
<feature type="signal peptide" evidence="1">
    <location>
        <begin position="1"/>
        <end position="20"/>
    </location>
</feature>
<evidence type="ECO:0000256" key="1">
    <source>
        <dbReference type="SAM" id="SignalP"/>
    </source>
</evidence>
<name>A0A9W9PGZ3_9EURO</name>
<keyword evidence="1" id="KW-0732">Signal</keyword>
<protein>
    <submittedName>
        <fullName evidence="2">Uncharacterized protein</fullName>
    </submittedName>
</protein>
<evidence type="ECO:0000313" key="2">
    <source>
        <dbReference type="EMBL" id="KAJ5246635.1"/>
    </source>
</evidence>
<feature type="chain" id="PRO_5040749943" evidence="1">
    <location>
        <begin position="21"/>
        <end position="163"/>
    </location>
</feature>
<evidence type="ECO:0000313" key="3">
    <source>
        <dbReference type="Proteomes" id="UP001150941"/>
    </source>
</evidence>
<dbReference type="AlphaFoldDB" id="A0A9W9PGZ3"/>